<sequence length="443" mass="50475">MVISGAQHRVRCLFPWWLAVISTVNFKRVVSTTRVLSLPFSITLSKSFDGPASSTADNLDEIAKLITCRILQKVVSDLGEIQQGFIKCKYIEWLLRIFVQKDIWEIKISGYPKGQETFARVSGYCEQTNVHSPQLTVEESLIFSAWLHLSPEINTKTKTEFVNQVLEIIELDNIKDALVGIPGVTDLSVEQRRTIVCTTHQPSIDIFEAFDEAIPRVLKFRDNYNPATWILELSSPSSEVELGVEFSQIYTDSALYEHSKALVRGLSTPPPGSKDLHFPTCFTQSGPRKGYIPSNIYGVFYVSVIFVGINNCSTAIHRIATERNVMYQEKFAGMYSPWAFSFAQVTVKLPYLCLQAIMYVIITYPMIGFYWPAYKVFWVFCLSCNATCGIDTDSHGCFYSIFIFSTLFNLFPGFLIPELQIPKWWVWLYYLIPTSWTLNSLIT</sequence>
<dbReference type="EMBL" id="CM047909">
    <property type="protein sequence ID" value="KAJ0079467.1"/>
    <property type="molecule type" value="Genomic_DNA"/>
</dbReference>
<gene>
    <name evidence="1" type="ORF">Patl1_24666</name>
</gene>
<reference evidence="2" key="1">
    <citation type="journal article" date="2023" name="G3 (Bethesda)">
        <title>Genome assembly and association tests identify interacting loci associated with vigor, precocity, and sex in interspecific pistachio rootstocks.</title>
        <authorList>
            <person name="Palmer W."/>
            <person name="Jacygrad E."/>
            <person name="Sagayaradj S."/>
            <person name="Cavanaugh K."/>
            <person name="Han R."/>
            <person name="Bertier L."/>
            <person name="Beede B."/>
            <person name="Kafkas S."/>
            <person name="Golino D."/>
            <person name="Preece J."/>
            <person name="Michelmore R."/>
        </authorList>
    </citation>
    <scope>NUCLEOTIDE SEQUENCE [LARGE SCALE GENOMIC DNA]</scope>
</reference>
<keyword evidence="2" id="KW-1185">Reference proteome</keyword>
<name>A0ACC0ZY34_9ROSI</name>
<comment type="caution">
    <text evidence="1">The sequence shown here is derived from an EMBL/GenBank/DDBJ whole genome shotgun (WGS) entry which is preliminary data.</text>
</comment>
<proteinExistence type="predicted"/>
<evidence type="ECO:0000313" key="1">
    <source>
        <dbReference type="EMBL" id="KAJ0079467.1"/>
    </source>
</evidence>
<accession>A0ACC0ZY34</accession>
<organism evidence="1 2">
    <name type="scientific">Pistacia atlantica</name>
    <dbReference type="NCBI Taxonomy" id="434234"/>
    <lineage>
        <taxon>Eukaryota</taxon>
        <taxon>Viridiplantae</taxon>
        <taxon>Streptophyta</taxon>
        <taxon>Embryophyta</taxon>
        <taxon>Tracheophyta</taxon>
        <taxon>Spermatophyta</taxon>
        <taxon>Magnoliopsida</taxon>
        <taxon>eudicotyledons</taxon>
        <taxon>Gunneridae</taxon>
        <taxon>Pentapetalae</taxon>
        <taxon>rosids</taxon>
        <taxon>malvids</taxon>
        <taxon>Sapindales</taxon>
        <taxon>Anacardiaceae</taxon>
        <taxon>Pistacia</taxon>
    </lineage>
</organism>
<protein>
    <submittedName>
        <fullName evidence="1">Uncharacterized protein</fullName>
    </submittedName>
</protein>
<dbReference type="Proteomes" id="UP001164250">
    <property type="component" value="Chromosome 13"/>
</dbReference>
<evidence type="ECO:0000313" key="2">
    <source>
        <dbReference type="Proteomes" id="UP001164250"/>
    </source>
</evidence>